<evidence type="ECO:0000313" key="2">
    <source>
        <dbReference type="Proteomes" id="UP000192328"/>
    </source>
</evidence>
<keyword evidence="2" id="KW-1185">Reference proteome</keyword>
<proteinExistence type="predicted"/>
<sequence>MRIILTGYTGHMGREVRTCAEAAENCEIVAGVDLMIPASEGICVKTFEECTAEADVIIDFSHHSMTGELLDFAEAKKLPVVLATTGQTEEEKARIREAAKKIPIFLAANYSLGIATLTDLVKRAAALYPDSEIEIVEQHHDRKLDAPSGTALSLFNAIKEVRPEATANCGRSGQGKRTKDEVGIHAIRMGNIVGIHEVMISTQNERISLKHEAFGRGVFAEGSLKAAAFLAGKKPGMYDMKDMLNA</sequence>
<accession>A0AC61PMR4</accession>
<comment type="caution">
    <text evidence="1">The sequence shown here is derived from an EMBL/GenBank/DDBJ whole genome shotgun (WGS) entry which is preliminary data.</text>
</comment>
<evidence type="ECO:0000313" key="1">
    <source>
        <dbReference type="EMBL" id="SMC71523.1"/>
    </source>
</evidence>
<dbReference type="EMBL" id="FWXZ01000004">
    <property type="protein sequence ID" value="SMC71523.1"/>
    <property type="molecule type" value="Genomic_DNA"/>
</dbReference>
<name>A0AC61PMR4_9FIRM</name>
<protein>
    <submittedName>
        <fullName evidence="1">Dihydrodipicolinate reductase</fullName>
    </submittedName>
</protein>
<reference evidence="1" key="1">
    <citation type="submission" date="2017-04" db="EMBL/GenBank/DDBJ databases">
        <authorList>
            <person name="Varghese N."/>
            <person name="Submissions S."/>
        </authorList>
    </citation>
    <scope>NUCLEOTIDE SEQUENCE</scope>
    <source>
        <strain evidence="1">WTE2008</strain>
    </source>
</reference>
<organism evidence="1 2">
    <name type="scientific">Aristaeella lactis</name>
    <dbReference type="NCBI Taxonomy" id="3046383"/>
    <lineage>
        <taxon>Bacteria</taxon>
        <taxon>Bacillati</taxon>
        <taxon>Bacillota</taxon>
        <taxon>Clostridia</taxon>
        <taxon>Eubacteriales</taxon>
        <taxon>Aristaeellaceae</taxon>
        <taxon>Aristaeella</taxon>
    </lineage>
</organism>
<dbReference type="Proteomes" id="UP000192328">
    <property type="component" value="Unassembled WGS sequence"/>
</dbReference>
<gene>
    <name evidence="1" type="ORF">SAMN06297397_2134</name>
</gene>